<sequence>MSAGGDGPGPGTGDACAHAAAALIPRACPNGGLTLSPAAVAALADLFRAIDRGRDLGDVADRAARRVLGALERDTPVTPAPRRPGDQTSGGLLAAR</sequence>
<proteinExistence type="predicted"/>
<reference evidence="3" key="1">
    <citation type="journal article" date="2019" name="Int. J. Syst. Evol. Microbiol.">
        <title>The Global Catalogue of Microorganisms (GCM) 10K type strain sequencing project: providing services to taxonomists for standard genome sequencing and annotation.</title>
        <authorList>
            <consortium name="The Broad Institute Genomics Platform"/>
            <consortium name="The Broad Institute Genome Sequencing Center for Infectious Disease"/>
            <person name="Wu L."/>
            <person name="Ma J."/>
        </authorList>
    </citation>
    <scope>NUCLEOTIDE SEQUENCE [LARGE SCALE GENOMIC DNA]</scope>
    <source>
        <strain evidence="3">JCM 17983</strain>
    </source>
</reference>
<evidence type="ECO:0000256" key="1">
    <source>
        <dbReference type="SAM" id="MobiDB-lite"/>
    </source>
</evidence>
<keyword evidence="3" id="KW-1185">Reference proteome</keyword>
<dbReference type="EMBL" id="BAABHQ010000029">
    <property type="protein sequence ID" value="GAA4896093.1"/>
    <property type="molecule type" value="Genomic_DNA"/>
</dbReference>
<feature type="region of interest" description="Disordered" evidence="1">
    <location>
        <begin position="68"/>
        <end position="96"/>
    </location>
</feature>
<dbReference type="Proteomes" id="UP001500457">
    <property type="component" value="Unassembled WGS sequence"/>
</dbReference>
<name>A0ABP9FB72_9PSEU</name>
<gene>
    <name evidence="2" type="ORF">GCM10023203_58090</name>
</gene>
<accession>A0ABP9FB72</accession>
<organism evidence="2 3">
    <name type="scientific">Actinomycetospora straminea</name>
    <dbReference type="NCBI Taxonomy" id="663607"/>
    <lineage>
        <taxon>Bacteria</taxon>
        <taxon>Bacillati</taxon>
        <taxon>Actinomycetota</taxon>
        <taxon>Actinomycetes</taxon>
        <taxon>Pseudonocardiales</taxon>
        <taxon>Pseudonocardiaceae</taxon>
        <taxon>Actinomycetospora</taxon>
    </lineage>
</organism>
<evidence type="ECO:0000313" key="2">
    <source>
        <dbReference type="EMBL" id="GAA4896093.1"/>
    </source>
</evidence>
<protein>
    <submittedName>
        <fullName evidence="2">Uncharacterized protein</fullName>
    </submittedName>
</protein>
<dbReference type="RefSeq" id="WP_274234883.1">
    <property type="nucleotide sequence ID" value="NZ_BAABHQ010000029.1"/>
</dbReference>
<evidence type="ECO:0000313" key="3">
    <source>
        <dbReference type="Proteomes" id="UP001500457"/>
    </source>
</evidence>
<comment type="caution">
    <text evidence="2">The sequence shown here is derived from an EMBL/GenBank/DDBJ whole genome shotgun (WGS) entry which is preliminary data.</text>
</comment>